<organism evidence="6 7">
    <name type="scientific">Paenibacillus cellulosilyticus</name>
    <dbReference type="NCBI Taxonomy" id="375489"/>
    <lineage>
        <taxon>Bacteria</taxon>
        <taxon>Bacillati</taxon>
        <taxon>Bacillota</taxon>
        <taxon>Bacilli</taxon>
        <taxon>Bacillales</taxon>
        <taxon>Paenibacillaceae</taxon>
        <taxon>Paenibacillus</taxon>
    </lineage>
</organism>
<dbReference type="InterPro" id="IPR013325">
    <property type="entry name" value="RNA_pol_sigma_r2"/>
</dbReference>
<dbReference type="Gene3D" id="1.10.10.10">
    <property type="entry name" value="Winged helix-like DNA-binding domain superfamily/Winged helix DNA-binding domain"/>
    <property type="match status" value="1"/>
</dbReference>
<sequence>MTQDVLAKVLLALERDSERPISRSFLFRIAKNAWIDRYRTERKRQGDTAFDEEHLPTVPFSVDGILARELLEQLAESLNPRQIVLVILIDAFSFSASESAALLRMTEGAVKEGLKRARRRLQAFMAGDRQNNGQVGVKLKSPDGAVMTASLFETFLKGFRQGDAGMICRAYLSLAAQGVTIEKVAREAGRYSFTMRDPNGHLIEFFQNS</sequence>
<dbReference type="CDD" id="cd06587">
    <property type="entry name" value="VOC"/>
    <property type="match status" value="1"/>
</dbReference>
<evidence type="ECO:0000256" key="4">
    <source>
        <dbReference type="ARBA" id="ARBA00023125"/>
    </source>
</evidence>
<dbReference type="InterPro" id="IPR036388">
    <property type="entry name" value="WH-like_DNA-bd_sf"/>
</dbReference>
<evidence type="ECO:0000256" key="3">
    <source>
        <dbReference type="ARBA" id="ARBA00023082"/>
    </source>
</evidence>
<dbReference type="GO" id="GO:0006352">
    <property type="term" value="P:DNA-templated transcription initiation"/>
    <property type="evidence" value="ECO:0007669"/>
    <property type="project" value="InterPro"/>
</dbReference>
<dbReference type="InterPro" id="IPR029068">
    <property type="entry name" value="Glyas_Bleomycin-R_OHBP_Dase"/>
</dbReference>
<dbReference type="Proteomes" id="UP000246635">
    <property type="component" value="Unassembled WGS sequence"/>
</dbReference>
<evidence type="ECO:0000256" key="2">
    <source>
        <dbReference type="ARBA" id="ARBA00023015"/>
    </source>
</evidence>
<keyword evidence="2" id="KW-0805">Transcription regulation</keyword>
<comment type="caution">
    <text evidence="6">The sequence shown here is derived from an EMBL/GenBank/DDBJ whole genome shotgun (WGS) entry which is preliminary data.</text>
</comment>
<dbReference type="Gene3D" id="3.10.180.10">
    <property type="entry name" value="2,3-Dihydroxybiphenyl 1,2-Dioxygenase, domain 1"/>
    <property type="match status" value="1"/>
</dbReference>
<reference evidence="6 7" key="1">
    <citation type="submission" date="2018-05" db="EMBL/GenBank/DDBJ databases">
        <title>Genomic Encyclopedia of Type Strains, Phase III (KMG-III): the genomes of soil and plant-associated and newly described type strains.</title>
        <authorList>
            <person name="Whitman W."/>
        </authorList>
    </citation>
    <scope>NUCLEOTIDE SEQUENCE [LARGE SCALE GENOMIC DNA]</scope>
    <source>
        <strain evidence="6 7">CECT 5696</strain>
    </source>
</reference>
<evidence type="ECO:0000313" key="6">
    <source>
        <dbReference type="EMBL" id="PWW08689.1"/>
    </source>
</evidence>
<gene>
    <name evidence="6" type="ORF">DFQ01_101415</name>
</gene>
<protein>
    <submittedName>
        <fullName evidence="6">RNA polymerase sigma-70 factor (ECF subfamily)</fullName>
    </submittedName>
</protein>
<keyword evidence="4" id="KW-0238">DNA-binding</keyword>
<dbReference type="InterPro" id="IPR039425">
    <property type="entry name" value="RNA_pol_sigma-70-like"/>
</dbReference>
<name>A0A2V2YZY6_9BACL</name>
<dbReference type="PANTHER" id="PTHR43133:SF8">
    <property type="entry name" value="RNA POLYMERASE SIGMA FACTOR HI_1459-RELATED"/>
    <property type="match status" value="1"/>
</dbReference>
<dbReference type="InterPro" id="IPR013324">
    <property type="entry name" value="RNA_pol_sigma_r3/r4-like"/>
</dbReference>
<dbReference type="PANTHER" id="PTHR43133">
    <property type="entry name" value="RNA POLYMERASE ECF-TYPE SIGMA FACTO"/>
    <property type="match status" value="1"/>
</dbReference>
<dbReference type="Gene3D" id="1.10.1740.10">
    <property type="match status" value="1"/>
</dbReference>
<evidence type="ECO:0000256" key="5">
    <source>
        <dbReference type="ARBA" id="ARBA00023163"/>
    </source>
</evidence>
<dbReference type="GO" id="GO:0003677">
    <property type="term" value="F:DNA binding"/>
    <property type="evidence" value="ECO:0007669"/>
    <property type="project" value="UniProtKB-KW"/>
</dbReference>
<dbReference type="SUPFAM" id="SSF54593">
    <property type="entry name" value="Glyoxalase/Bleomycin resistance protein/Dihydroxybiphenyl dioxygenase"/>
    <property type="match status" value="1"/>
</dbReference>
<dbReference type="GO" id="GO:0016987">
    <property type="term" value="F:sigma factor activity"/>
    <property type="evidence" value="ECO:0007669"/>
    <property type="project" value="UniProtKB-KW"/>
</dbReference>
<comment type="similarity">
    <text evidence="1">Belongs to the sigma-70 factor family. ECF subfamily.</text>
</comment>
<keyword evidence="5" id="KW-0804">Transcription</keyword>
<keyword evidence="3" id="KW-0731">Sigma factor</keyword>
<proteinExistence type="inferred from homology"/>
<evidence type="ECO:0000256" key="1">
    <source>
        <dbReference type="ARBA" id="ARBA00010641"/>
    </source>
</evidence>
<keyword evidence="7" id="KW-1185">Reference proteome</keyword>
<accession>A0A2V2YZY6</accession>
<evidence type="ECO:0000313" key="7">
    <source>
        <dbReference type="Proteomes" id="UP000246635"/>
    </source>
</evidence>
<dbReference type="AlphaFoldDB" id="A0A2V2YZY6"/>
<dbReference type="EMBL" id="QGTQ01000001">
    <property type="protein sequence ID" value="PWW08689.1"/>
    <property type="molecule type" value="Genomic_DNA"/>
</dbReference>
<dbReference type="SUPFAM" id="SSF88659">
    <property type="entry name" value="Sigma3 and sigma4 domains of RNA polymerase sigma factors"/>
    <property type="match status" value="1"/>
</dbReference>
<dbReference type="SUPFAM" id="SSF88946">
    <property type="entry name" value="Sigma2 domain of RNA polymerase sigma factors"/>
    <property type="match status" value="1"/>
</dbReference>